<dbReference type="PROSITE" id="PS50893">
    <property type="entry name" value="ABC_TRANSPORTER_2"/>
    <property type="match status" value="1"/>
</dbReference>
<dbReference type="EC" id="7.6.2.2" evidence="2"/>
<sequence length="473" mass="53297">MQLLSQKTVIYATHQLEFLYAADLVLVMKDGVIVQSGKYEDLIADPTGELVRQMAAHKKSLNQRISQDGWNQKGSYLASLFRIHCRGSNHSLFQSGRSLFDENPEPHDYSRIVFHNTGTMEWLCVRINFLFNLVFFLALIILVSLPRSAIDPSLAGLAATYGLNLNILQAWVIWNLCNVENKMISVERILQFTNIPSEAPLVIENCRPNSKWPVDGRIELFSLCVQYSPALPMVLKSITCTFPGGKKIGIVGRTGSGKSTLIQALFRVIEPSGGQILIDELDISKIGLQDLRSRLGIIPQDPTLFQETVRNNLDPLEEHSDQDIWEVLNKCRLADVVKQDQSLLEASVSEDGENWSVGQRQLVCLARVLLKKRRILVLDEATASIDTATDNIIQATIREETSRCTVITVARRIPTVIDNDLVMVLDEGKLIEYDSPVQLCKDNSSSFSKLVAEFSRRSSTRNQHRDYLDKRRD</sequence>
<keyword evidence="7 9" id="KW-0472">Membrane</keyword>
<evidence type="ECO:0000256" key="1">
    <source>
        <dbReference type="ARBA" id="ARBA00009726"/>
    </source>
</evidence>
<name>A0A6A6KF64_HEVBR</name>
<protein>
    <recommendedName>
        <fullName evidence="2">ABC-type xenobiotic transporter</fullName>
        <ecNumber evidence="2">7.6.2.2</ecNumber>
    </recommendedName>
</protein>
<dbReference type="Proteomes" id="UP000467840">
    <property type="component" value="Chromosome 3"/>
</dbReference>
<dbReference type="PANTHER" id="PTHR24223">
    <property type="entry name" value="ATP-BINDING CASSETTE SUB-FAMILY C"/>
    <property type="match status" value="1"/>
</dbReference>
<comment type="caution">
    <text evidence="11">The sequence shown here is derived from an EMBL/GenBank/DDBJ whole genome shotgun (WGS) entry which is preliminary data.</text>
</comment>
<dbReference type="AlphaFoldDB" id="A0A6A6KF64"/>
<dbReference type="InterPro" id="IPR027417">
    <property type="entry name" value="P-loop_NTPase"/>
</dbReference>
<evidence type="ECO:0000256" key="8">
    <source>
        <dbReference type="ARBA" id="ARBA00034018"/>
    </source>
</evidence>
<feature type="transmembrane region" description="Helical" evidence="9">
    <location>
        <begin position="129"/>
        <end position="148"/>
    </location>
</feature>
<dbReference type="FunFam" id="3.40.50.300:FF:000169">
    <property type="entry name" value="ABC transporter C family member 3"/>
    <property type="match status" value="1"/>
</dbReference>
<dbReference type="InterPro" id="IPR003439">
    <property type="entry name" value="ABC_transporter-like_ATP-bd"/>
</dbReference>
<evidence type="ECO:0000256" key="5">
    <source>
        <dbReference type="ARBA" id="ARBA00022840"/>
    </source>
</evidence>
<proteinExistence type="inferred from homology"/>
<keyword evidence="6 9" id="KW-1133">Transmembrane helix</keyword>
<dbReference type="SUPFAM" id="SSF90123">
    <property type="entry name" value="ABC transporter transmembrane region"/>
    <property type="match status" value="1"/>
</dbReference>
<keyword evidence="12" id="KW-1185">Reference proteome</keyword>
<keyword evidence="3 9" id="KW-0812">Transmembrane</keyword>
<evidence type="ECO:0000313" key="11">
    <source>
        <dbReference type="EMBL" id="KAF2286538.1"/>
    </source>
</evidence>
<evidence type="ECO:0000256" key="6">
    <source>
        <dbReference type="ARBA" id="ARBA00022989"/>
    </source>
</evidence>
<evidence type="ECO:0000313" key="12">
    <source>
        <dbReference type="Proteomes" id="UP000467840"/>
    </source>
</evidence>
<dbReference type="InterPro" id="IPR050173">
    <property type="entry name" value="ABC_transporter_C-like"/>
</dbReference>
<keyword evidence="4" id="KW-0547">Nucleotide-binding</keyword>
<dbReference type="CDD" id="cd03244">
    <property type="entry name" value="ABCC_MRP_domain2"/>
    <property type="match status" value="1"/>
</dbReference>
<dbReference type="GO" id="GO:0005524">
    <property type="term" value="F:ATP binding"/>
    <property type="evidence" value="ECO:0007669"/>
    <property type="project" value="UniProtKB-KW"/>
</dbReference>
<dbReference type="SUPFAM" id="SSF52540">
    <property type="entry name" value="P-loop containing nucleoside triphosphate hydrolases"/>
    <property type="match status" value="2"/>
</dbReference>
<evidence type="ECO:0000256" key="9">
    <source>
        <dbReference type="SAM" id="Phobius"/>
    </source>
</evidence>
<gene>
    <name evidence="11" type="ORF">GH714_017576</name>
</gene>
<dbReference type="Pfam" id="PF00005">
    <property type="entry name" value="ABC_tran"/>
    <property type="match status" value="1"/>
</dbReference>
<dbReference type="Gene3D" id="1.20.1560.10">
    <property type="entry name" value="ABC transporter type 1, transmembrane domain"/>
    <property type="match status" value="1"/>
</dbReference>
<dbReference type="GO" id="GO:0008559">
    <property type="term" value="F:ABC-type xenobiotic transporter activity"/>
    <property type="evidence" value="ECO:0007669"/>
    <property type="project" value="UniProtKB-EC"/>
</dbReference>
<comment type="similarity">
    <text evidence="1">Belongs to the ABC transporter superfamily. ABCC family. Conjugate transporter (TC 3.A.1.208) subfamily.</text>
</comment>
<evidence type="ECO:0000256" key="3">
    <source>
        <dbReference type="ARBA" id="ARBA00022692"/>
    </source>
</evidence>
<evidence type="ECO:0000256" key="7">
    <source>
        <dbReference type="ARBA" id="ARBA00023136"/>
    </source>
</evidence>
<comment type="catalytic activity">
    <reaction evidence="8">
        <text>ATP + H2O + xenobioticSide 1 = ADP + phosphate + xenobioticSide 2.</text>
        <dbReference type="EC" id="7.6.2.2"/>
    </reaction>
</comment>
<evidence type="ECO:0000256" key="2">
    <source>
        <dbReference type="ARBA" id="ARBA00012191"/>
    </source>
</evidence>
<dbReference type="InterPro" id="IPR003593">
    <property type="entry name" value="AAA+_ATPase"/>
</dbReference>
<evidence type="ECO:0000256" key="4">
    <source>
        <dbReference type="ARBA" id="ARBA00022741"/>
    </source>
</evidence>
<feature type="transmembrane region" description="Helical" evidence="9">
    <location>
        <begin position="154"/>
        <end position="174"/>
    </location>
</feature>
<dbReference type="EMBL" id="JAAGAX010000017">
    <property type="protein sequence ID" value="KAF2286538.1"/>
    <property type="molecule type" value="Genomic_DNA"/>
</dbReference>
<evidence type="ECO:0000259" key="10">
    <source>
        <dbReference type="PROSITE" id="PS50893"/>
    </source>
</evidence>
<dbReference type="Gene3D" id="3.40.50.300">
    <property type="entry name" value="P-loop containing nucleotide triphosphate hydrolases"/>
    <property type="match status" value="2"/>
</dbReference>
<organism evidence="11 12">
    <name type="scientific">Hevea brasiliensis</name>
    <name type="common">Para rubber tree</name>
    <name type="synonym">Siphonia brasiliensis</name>
    <dbReference type="NCBI Taxonomy" id="3981"/>
    <lineage>
        <taxon>Eukaryota</taxon>
        <taxon>Viridiplantae</taxon>
        <taxon>Streptophyta</taxon>
        <taxon>Embryophyta</taxon>
        <taxon>Tracheophyta</taxon>
        <taxon>Spermatophyta</taxon>
        <taxon>Magnoliopsida</taxon>
        <taxon>eudicotyledons</taxon>
        <taxon>Gunneridae</taxon>
        <taxon>Pentapetalae</taxon>
        <taxon>rosids</taxon>
        <taxon>fabids</taxon>
        <taxon>Malpighiales</taxon>
        <taxon>Euphorbiaceae</taxon>
        <taxon>Crotonoideae</taxon>
        <taxon>Micrandreae</taxon>
        <taxon>Hevea</taxon>
    </lineage>
</organism>
<reference evidence="11 12" key="1">
    <citation type="journal article" date="2020" name="Mol. Plant">
        <title>The Chromosome-Based Rubber Tree Genome Provides New Insights into Spurge Genome Evolution and Rubber Biosynthesis.</title>
        <authorList>
            <person name="Liu J."/>
            <person name="Shi C."/>
            <person name="Shi C.C."/>
            <person name="Li W."/>
            <person name="Zhang Q.J."/>
            <person name="Zhang Y."/>
            <person name="Li K."/>
            <person name="Lu H.F."/>
            <person name="Shi C."/>
            <person name="Zhu S.T."/>
            <person name="Xiao Z.Y."/>
            <person name="Nan H."/>
            <person name="Yue Y."/>
            <person name="Zhu X.G."/>
            <person name="Wu Y."/>
            <person name="Hong X.N."/>
            <person name="Fan G.Y."/>
            <person name="Tong Y."/>
            <person name="Zhang D."/>
            <person name="Mao C.L."/>
            <person name="Liu Y.L."/>
            <person name="Hao S.J."/>
            <person name="Liu W.Q."/>
            <person name="Lv M.Q."/>
            <person name="Zhang H.B."/>
            <person name="Liu Y."/>
            <person name="Hu-Tang G.R."/>
            <person name="Wang J.P."/>
            <person name="Wang J.H."/>
            <person name="Sun Y.H."/>
            <person name="Ni S.B."/>
            <person name="Chen W.B."/>
            <person name="Zhang X.C."/>
            <person name="Jiao Y.N."/>
            <person name="Eichler E.E."/>
            <person name="Li G.H."/>
            <person name="Liu X."/>
            <person name="Gao L.Z."/>
        </authorList>
    </citation>
    <scope>NUCLEOTIDE SEQUENCE [LARGE SCALE GENOMIC DNA]</scope>
    <source>
        <strain evidence="12">cv. GT1</strain>
        <tissue evidence="11">Leaf</tissue>
    </source>
</reference>
<keyword evidence="5" id="KW-0067">ATP-binding</keyword>
<accession>A0A6A6KF64</accession>
<dbReference type="InterPro" id="IPR036640">
    <property type="entry name" value="ABC1_TM_sf"/>
</dbReference>
<feature type="domain" description="ABC transporter" evidence="10">
    <location>
        <begin position="218"/>
        <end position="452"/>
    </location>
</feature>
<dbReference type="GO" id="GO:0016887">
    <property type="term" value="F:ATP hydrolysis activity"/>
    <property type="evidence" value="ECO:0007669"/>
    <property type="project" value="InterPro"/>
</dbReference>
<dbReference type="SMART" id="SM00382">
    <property type="entry name" value="AAA"/>
    <property type="match status" value="1"/>
</dbReference>
<dbReference type="GO" id="GO:0016020">
    <property type="term" value="C:membrane"/>
    <property type="evidence" value="ECO:0007669"/>
    <property type="project" value="InterPro"/>
</dbReference>
<dbReference type="PANTHER" id="PTHR24223:SF222">
    <property type="entry name" value="OS01G0902100 PROTEIN"/>
    <property type="match status" value="1"/>
</dbReference>